<comment type="caution">
    <text evidence="2">The sequence shown here is derived from an EMBL/GenBank/DDBJ whole genome shotgun (WGS) entry which is preliminary data.</text>
</comment>
<accession>A0A394DR45</accession>
<gene>
    <name evidence="2" type="ORF">TanjilG_14546</name>
</gene>
<reference evidence="2 3" key="1">
    <citation type="journal article" date="2017" name="Plant Biotechnol. J.">
        <title>A comprehensive draft genome sequence for lupin (Lupinus angustifolius), an emerging health food: insights into plant-microbe interactions and legume evolution.</title>
        <authorList>
            <person name="Hane J.K."/>
            <person name="Ming Y."/>
            <person name="Kamphuis L.G."/>
            <person name="Nelson M.N."/>
            <person name="Garg G."/>
            <person name="Atkins C.A."/>
            <person name="Bayer P.E."/>
            <person name="Bravo A."/>
            <person name="Bringans S."/>
            <person name="Cannon S."/>
            <person name="Edwards D."/>
            <person name="Foley R."/>
            <person name="Gao L.L."/>
            <person name="Harrison M.J."/>
            <person name="Huang W."/>
            <person name="Hurgobin B."/>
            <person name="Li S."/>
            <person name="Liu C.W."/>
            <person name="McGrath A."/>
            <person name="Morahan G."/>
            <person name="Murray J."/>
            <person name="Weller J."/>
            <person name="Jian J."/>
            <person name="Singh K.B."/>
        </authorList>
    </citation>
    <scope>NUCLEOTIDE SEQUENCE [LARGE SCALE GENOMIC DNA]</scope>
    <source>
        <strain evidence="3">cv. Tanjil</strain>
        <tissue evidence="2">Whole plant</tissue>
    </source>
</reference>
<proteinExistence type="predicted"/>
<feature type="chain" id="PRO_5017421017" evidence="1">
    <location>
        <begin position="28"/>
        <end position="72"/>
    </location>
</feature>
<evidence type="ECO:0000313" key="2">
    <source>
        <dbReference type="EMBL" id="OIW21901.1"/>
    </source>
</evidence>
<organism evidence="2 3">
    <name type="scientific">Lupinus angustifolius</name>
    <name type="common">Narrow-leaved blue lupine</name>
    <dbReference type="NCBI Taxonomy" id="3871"/>
    <lineage>
        <taxon>Eukaryota</taxon>
        <taxon>Viridiplantae</taxon>
        <taxon>Streptophyta</taxon>
        <taxon>Embryophyta</taxon>
        <taxon>Tracheophyta</taxon>
        <taxon>Spermatophyta</taxon>
        <taxon>Magnoliopsida</taxon>
        <taxon>eudicotyledons</taxon>
        <taxon>Gunneridae</taxon>
        <taxon>Pentapetalae</taxon>
        <taxon>rosids</taxon>
        <taxon>fabids</taxon>
        <taxon>Fabales</taxon>
        <taxon>Fabaceae</taxon>
        <taxon>Papilionoideae</taxon>
        <taxon>50 kb inversion clade</taxon>
        <taxon>genistoids sensu lato</taxon>
        <taxon>core genistoids</taxon>
        <taxon>Genisteae</taxon>
        <taxon>Lupinus</taxon>
    </lineage>
</organism>
<sequence>MAHQEYSIALMIFIVLLMNMNLQGALADYGGWQGAHATFYGGGDATATMEMQEEHVVMGIYIAKVMELTLQL</sequence>
<dbReference type="EMBL" id="MLAU01038594">
    <property type="protein sequence ID" value="OIW21901.1"/>
    <property type="molecule type" value="Genomic_DNA"/>
</dbReference>
<evidence type="ECO:0000256" key="1">
    <source>
        <dbReference type="SAM" id="SignalP"/>
    </source>
</evidence>
<keyword evidence="1" id="KW-0732">Signal</keyword>
<keyword evidence="3" id="KW-1185">Reference proteome</keyword>
<dbReference type="AlphaFoldDB" id="A0A394DR45"/>
<feature type="signal peptide" evidence="1">
    <location>
        <begin position="1"/>
        <end position="27"/>
    </location>
</feature>
<name>A0A394DR45_LUPAN</name>
<protein>
    <submittedName>
        <fullName evidence="2">Uncharacterized protein</fullName>
    </submittedName>
</protein>
<dbReference type="Proteomes" id="UP000188354">
    <property type="component" value="Unassembled WGS sequence"/>
</dbReference>
<dbReference type="Gramene" id="OIW21901">
    <property type="protein sequence ID" value="OIW21901"/>
    <property type="gene ID" value="TanjilG_14546"/>
</dbReference>
<evidence type="ECO:0000313" key="3">
    <source>
        <dbReference type="Proteomes" id="UP000188354"/>
    </source>
</evidence>
<dbReference type="STRING" id="3871.A0A394DR45"/>